<dbReference type="InterPro" id="IPR050707">
    <property type="entry name" value="HTH_MetabolicPath_Reg"/>
</dbReference>
<organism evidence="8 9">
    <name type="scientific">Halanaerobacter jeridensis</name>
    <dbReference type="NCBI Taxonomy" id="706427"/>
    <lineage>
        <taxon>Bacteria</taxon>
        <taxon>Bacillati</taxon>
        <taxon>Bacillota</taxon>
        <taxon>Clostridia</taxon>
        <taxon>Halanaerobiales</taxon>
        <taxon>Halobacteroidaceae</taxon>
        <taxon>Halanaerobacter</taxon>
    </lineage>
</organism>
<sequence>MRNKPNNLVKSVNRSVNILEELSKYEDGLGVTELSNRLDVHKSSVHRLLSTLLYRGLVEQNEENGKYELGLKIFELGSRIFNELEVREYAKPYLEQLVKKTNETVHLVTLDQGEVLYLDKVSSPETITMASQIGARAPIHSTAVGKAIAAHLEEKRVEEIISKKGMPKRTENTITELEEFKENLGLIRERGYAIDEIENEAGIRCIAAPIFDYDGKVVAAVSISGPTIRVTQDRISNLANQVTETGLQISYRLGYNPNQ</sequence>
<dbReference type="GO" id="GO:0003700">
    <property type="term" value="F:DNA-binding transcription factor activity"/>
    <property type="evidence" value="ECO:0007669"/>
    <property type="project" value="TreeGrafter"/>
</dbReference>
<evidence type="ECO:0000256" key="1">
    <source>
        <dbReference type="ARBA" id="ARBA00023015"/>
    </source>
</evidence>
<feature type="domain" description="HTH iclR-type" evidence="6">
    <location>
        <begin position="9"/>
        <end position="71"/>
    </location>
</feature>
<dbReference type="EMBL" id="JAFBDQ010000007">
    <property type="protein sequence ID" value="MBM7556859.1"/>
    <property type="molecule type" value="Genomic_DNA"/>
</dbReference>
<dbReference type="SMART" id="SM00346">
    <property type="entry name" value="HTH_ICLR"/>
    <property type="match status" value="1"/>
</dbReference>
<accession>A0A938XS94</accession>
<evidence type="ECO:0000313" key="9">
    <source>
        <dbReference type="Proteomes" id="UP000774000"/>
    </source>
</evidence>
<reference evidence="8" key="1">
    <citation type="submission" date="2021-01" db="EMBL/GenBank/DDBJ databases">
        <title>Genomic Encyclopedia of Type Strains, Phase IV (KMG-IV): sequencing the most valuable type-strain genomes for metagenomic binning, comparative biology and taxonomic classification.</title>
        <authorList>
            <person name="Goeker M."/>
        </authorList>
    </citation>
    <scope>NUCLEOTIDE SEQUENCE</scope>
    <source>
        <strain evidence="8">DSM 23230</strain>
    </source>
</reference>
<protein>
    <recommendedName>
        <fullName evidence="5">Glycerol operon regulatory protein</fullName>
    </recommendedName>
</protein>
<dbReference type="PROSITE" id="PS51077">
    <property type="entry name" value="HTH_ICLR"/>
    <property type="match status" value="1"/>
</dbReference>
<comment type="caution">
    <text evidence="8">The sequence shown here is derived from an EMBL/GenBank/DDBJ whole genome shotgun (WGS) entry which is preliminary data.</text>
</comment>
<dbReference type="PROSITE" id="PS51078">
    <property type="entry name" value="ICLR_ED"/>
    <property type="match status" value="1"/>
</dbReference>
<evidence type="ECO:0000313" key="8">
    <source>
        <dbReference type="EMBL" id="MBM7556859.1"/>
    </source>
</evidence>
<dbReference type="InterPro" id="IPR036388">
    <property type="entry name" value="WH-like_DNA-bd_sf"/>
</dbReference>
<dbReference type="Pfam" id="PF09339">
    <property type="entry name" value="HTH_IclR"/>
    <property type="match status" value="1"/>
</dbReference>
<evidence type="ECO:0000259" key="6">
    <source>
        <dbReference type="PROSITE" id="PS51077"/>
    </source>
</evidence>
<evidence type="ECO:0000256" key="2">
    <source>
        <dbReference type="ARBA" id="ARBA00023125"/>
    </source>
</evidence>
<evidence type="ECO:0000256" key="3">
    <source>
        <dbReference type="ARBA" id="ARBA00023163"/>
    </source>
</evidence>
<dbReference type="Pfam" id="PF01614">
    <property type="entry name" value="IclR_C"/>
    <property type="match status" value="1"/>
</dbReference>
<dbReference type="InterPro" id="IPR014757">
    <property type="entry name" value="Tscrpt_reg_IclR_C"/>
</dbReference>
<dbReference type="Gene3D" id="1.10.10.10">
    <property type="entry name" value="Winged helix-like DNA-binding domain superfamily/Winged helix DNA-binding domain"/>
    <property type="match status" value="1"/>
</dbReference>
<dbReference type="Proteomes" id="UP000774000">
    <property type="component" value="Unassembled WGS sequence"/>
</dbReference>
<dbReference type="InterPro" id="IPR029016">
    <property type="entry name" value="GAF-like_dom_sf"/>
</dbReference>
<dbReference type="SUPFAM" id="SSF55781">
    <property type="entry name" value="GAF domain-like"/>
    <property type="match status" value="1"/>
</dbReference>
<dbReference type="SUPFAM" id="SSF46785">
    <property type="entry name" value="Winged helix' DNA-binding domain"/>
    <property type="match status" value="1"/>
</dbReference>
<dbReference type="PANTHER" id="PTHR30136:SF35">
    <property type="entry name" value="HTH-TYPE TRANSCRIPTIONAL REGULATOR RV1719"/>
    <property type="match status" value="1"/>
</dbReference>
<name>A0A938XS94_9FIRM</name>
<keyword evidence="1" id="KW-0805">Transcription regulation</keyword>
<dbReference type="AlphaFoldDB" id="A0A938XS94"/>
<comment type="function">
    <text evidence="4">May be an activator protein for the gylABX operon.</text>
</comment>
<evidence type="ECO:0000259" key="7">
    <source>
        <dbReference type="PROSITE" id="PS51078"/>
    </source>
</evidence>
<dbReference type="FunFam" id="1.10.10.10:FF:000056">
    <property type="entry name" value="IclR family transcriptional regulator"/>
    <property type="match status" value="1"/>
</dbReference>
<evidence type="ECO:0000256" key="5">
    <source>
        <dbReference type="ARBA" id="ARBA00070406"/>
    </source>
</evidence>
<proteinExistence type="predicted"/>
<dbReference type="InterPro" id="IPR005471">
    <property type="entry name" value="Tscrpt_reg_IclR_N"/>
</dbReference>
<keyword evidence="3" id="KW-0804">Transcription</keyword>
<dbReference type="Gene3D" id="3.30.450.40">
    <property type="match status" value="1"/>
</dbReference>
<evidence type="ECO:0000256" key="4">
    <source>
        <dbReference type="ARBA" id="ARBA00058938"/>
    </source>
</evidence>
<dbReference type="RefSeq" id="WP_204701631.1">
    <property type="nucleotide sequence ID" value="NZ_JAFBDQ010000007.1"/>
</dbReference>
<keyword evidence="2 8" id="KW-0238">DNA-binding</keyword>
<keyword evidence="9" id="KW-1185">Reference proteome</keyword>
<gene>
    <name evidence="8" type="ORF">JOC47_001710</name>
</gene>
<dbReference type="GO" id="GO:0003677">
    <property type="term" value="F:DNA binding"/>
    <property type="evidence" value="ECO:0007669"/>
    <property type="project" value="UniProtKB-KW"/>
</dbReference>
<dbReference type="GO" id="GO:0045892">
    <property type="term" value="P:negative regulation of DNA-templated transcription"/>
    <property type="evidence" value="ECO:0007669"/>
    <property type="project" value="TreeGrafter"/>
</dbReference>
<dbReference type="InterPro" id="IPR036390">
    <property type="entry name" value="WH_DNA-bd_sf"/>
</dbReference>
<dbReference type="PANTHER" id="PTHR30136">
    <property type="entry name" value="HELIX-TURN-HELIX TRANSCRIPTIONAL REGULATOR, ICLR FAMILY"/>
    <property type="match status" value="1"/>
</dbReference>
<feature type="domain" description="IclR-ED" evidence="7">
    <location>
        <begin position="72"/>
        <end position="255"/>
    </location>
</feature>